<dbReference type="Pfam" id="PF09534">
    <property type="entry name" value="Trp_oprn_chp"/>
    <property type="match status" value="1"/>
</dbReference>
<keyword evidence="2" id="KW-0472">Membrane</keyword>
<dbReference type="InterPro" id="IPR019051">
    <property type="entry name" value="Trp_biosyn_TM_oprn/chp"/>
</dbReference>
<feature type="compositionally biased region" description="Acidic residues" evidence="1">
    <location>
        <begin position="1"/>
        <end position="16"/>
    </location>
</feature>
<evidence type="ECO:0000313" key="4">
    <source>
        <dbReference type="Proteomes" id="UP000463857"/>
    </source>
</evidence>
<dbReference type="KEGG" id="eke:EK0264_01580"/>
<evidence type="ECO:0000313" key="3">
    <source>
        <dbReference type="EMBL" id="QHB99107.1"/>
    </source>
</evidence>
<keyword evidence="4" id="KW-1185">Reference proteome</keyword>
<protein>
    <recommendedName>
        <fullName evidence="5">TIGR02234 family membrane protein</fullName>
    </recommendedName>
</protein>
<keyword evidence="2" id="KW-0812">Transmembrane</keyword>
<dbReference type="AlphaFoldDB" id="A0A7L4YJ35"/>
<organism evidence="3 4">
    <name type="scientific">Epidermidibacterium keratini</name>
    <dbReference type="NCBI Taxonomy" id="1891644"/>
    <lineage>
        <taxon>Bacteria</taxon>
        <taxon>Bacillati</taxon>
        <taxon>Actinomycetota</taxon>
        <taxon>Actinomycetes</taxon>
        <taxon>Sporichthyales</taxon>
        <taxon>Sporichthyaceae</taxon>
        <taxon>Epidermidibacterium</taxon>
    </lineage>
</organism>
<feature type="transmembrane region" description="Helical" evidence="2">
    <location>
        <begin position="28"/>
        <end position="48"/>
    </location>
</feature>
<feature type="compositionally biased region" description="Basic and acidic residues" evidence="1">
    <location>
        <begin position="195"/>
        <end position="216"/>
    </location>
</feature>
<evidence type="ECO:0008006" key="5">
    <source>
        <dbReference type="Google" id="ProtNLM"/>
    </source>
</evidence>
<feature type="transmembrane region" description="Helical" evidence="2">
    <location>
        <begin position="102"/>
        <end position="119"/>
    </location>
</feature>
<reference evidence="3 4" key="1">
    <citation type="journal article" date="2018" name="Int. J. Syst. Evol. Microbiol.">
        <title>Epidermidibacterium keratini gen. nov., sp. nov., a member of the family Sporichthyaceae, isolated from keratin epidermis.</title>
        <authorList>
            <person name="Lee D.G."/>
            <person name="Trujillo M.E."/>
            <person name="Kang S."/>
            <person name="Nam J.J."/>
            <person name="Kim Y.J."/>
        </authorList>
    </citation>
    <scope>NUCLEOTIDE SEQUENCE [LARGE SCALE GENOMIC DNA]</scope>
    <source>
        <strain evidence="3 4">EPI-7</strain>
    </source>
</reference>
<dbReference type="OrthoDB" id="3712369at2"/>
<proteinExistence type="predicted"/>
<dbReference type="Proteomes" id="UP000463857">
    <property type="component" value="Chromosome"/>
</dbReference>
<evidence type="ECO:0000256" key="2">
    <source>
        <dbReference type="SAM" id="Phobius"/>
    </source>
</evidence>
<dbReference type="EMBL" id="CP047156">
    <property type="protein sequence ID" value="QHB99107.1"/>
    <property type="molecule type" value="Genomic_DNA"/>
</dbReference>
<feature type="transmembrane region" description="Helical" evidence="2">
    <location>
        <begin position="68"/>
        <end position="95"/>
    </location>
</feature>
<keyword evidence="2" id="KW-1133">Transmembrane helix</keyword>
<dbReference type="RefSeq" id="WP_159542258.1">
    <property type="nucleotide sequence ID" value="NZ_CP047156.1"/>
</dbReference>
<sequence>MADDSEATPDTDDTVDDERAADSTGRRLLGALVAMYVLAGGGLLYAASQPWQRVTVSRGDPLPDVVKVLNGGTLVPMLTALGVLSLAAVVALLATRTWGRRLVAVVVLAAAVVTGYLAVQALTASQAERVQAAEQLSESLTEQAAPQVSSLAIVAGFAGIALAVLASLALLVVGSRIPAMGAKYERPDAAATREGGGHTAERDRWNALDRGEDPTE</sequence>
<name>A0A7L4YJ35_9ACTN</name>
<gene>
    <name evidence="3" type="ORF">EK0264_01580</name>
</gene>
<accession>A0A7L4YJ35</accession>
<dbReference type="InParanoid" id="A0A7L4YJ35"/>
<feature type="region of interest" description="Disordered" evidence="1">
    <location>
        <begin position="188"/>
        <end position="216"/>
    </location>
</feature>
<feature type="region of interest" description="Disordered" evidence="1">
    <location>
        <begin position="1"/>
        <end position="20"/>
    </location>
</feature>
<evidence type="ECO:0000256" key="1">
    <source>
        <dbReference type="SAM" id="MobiDB-lite"/>
    </source>
</evidence>
<feature type="transmembrane region" description="Helical" evidence="2">
    <location>
        <begin position="151"/>
        <end position="173"/>
    </location>
</feature>